<accession>A0A9X3IYQ9</accession>
<dbReference type="InterPro" id="IPR050484">
    <property type="entry name" value="Transf_Hexapept/Carb_Anhydrase"/>
</dbReference>
<dbReference type="Pfam" id="PF00132">
    <property type="entry name" value="Hexapep"/>
    <property type="match status" value="1"/>
</dbReference>
<dbReference type="InterPro" id="IPR001451">
    <property type="entry name" value="Hexapep"/>
</dbReference>
<sequence>MALLVAFLAGLDRVDAATGLFYAIVRGDGKPSSERGRLRAVMASRTVVDSVVCVEAPPAGAAAAEDRASALRARFPGAIVERYLDRAPEVGRRVRIAAGAAVIGDVLLADDVSVWYGCVLRGDVNRVEIRERSNVQDGTVVHLGDNDPTFVAEEVVIGHRAVVHGCRIGGGTLVGIQATILDGAVIGEGSIVGAGALVTAGTVVPPHSLVLGAPGKVIRTLTAADEAMHRGLAHKYVRLAHNYRVG</sequence>
<reference evidence="1" key="1">
    <citation type="submission" date="2022-11" db="EMBL/GenBank/DDBJ databases">
        <title>Minimal conservation of predation-associated metabolite biosynthetic gene clusters underscores biosynthetic potential of Myxococcota including descriptions for ten novel species: Archangium lansinium sp. nov., Myxococcus landrumus sp. nov., Nannocystis bai.</title>
        <authorList>
            <person name="Ahearne A."/>
            <person name="Stevens C."/>
            <person name="Phillips K."/>
        </authorList>
    </citation>
    <scope>NUCLEOTIDE SEQUENCE</scope>
    <source>
        <strain evidence="1">Na p29</strain>
    </source>
</reference>
<dbReference type="Gene3D" id="2.160.10.10">
    <property type="entry name" value="Hexapeptide repeat proteins"/>
    <property type="match status" value="1"/>
</dbReference>
<name>A0A9X3IYQ9_9BACT</name>
<evidence type="ECO:0000313" key="2">
    <source>
        <dbReference type="Proteomes" id="UP001150924"/>
    </source>
</evidence>
<dbReference type="RefSeq" id="WP_267770480.1">
    <property type="nucleotide sequence ID" value="NZ_JAPNKE010000002.1"/>
</dbReference>
<proteinExistence type="predicted"/>
<protein>
    <submittedName>
        <fullName evidence="1">Gamma carbonic anhydrase family protein</fullName>
    </submittedName>
</protein>
<dbReference type="AlphaFoldDB" id="A0A9X3IYQ9"/>
<gene>
    <name evidence="1" type="ORF">OV079_20255</name>
</gene>
<dbReference type="SUPFAM" id="SSF51161">
    <property type="entry name" value="Trimeric LpxA-like enzymes"/>
    <property type="match status" value="1"/>
</dbReference>
<keyword evidence="2" id="KW-1185">Reference proteome</keyword>
<organism evidence="1 2">
    <name type="scientific">Nannocystis pusilla</name>
    <dbReference type="NCBI Taxonomy" id="889268"/>
    <lineage>
        <taxon>Bacteria</taxon>
        <taxon>Pseudomonadati</taxon>
        <taxon>Myxococcota</taxon>
        <taxon>Polyangia</taxon>
        <taxon>Nannocystales</taxon>
        <taxon>Nannocystaceae</taxon>
        <taxon>Nannocystis</taxon>
    </lineage>
</organism>
<dbReference type="EMBL" id="JAPNKE010000002">
    <property type="protein sequence ID" value="MCY1007844.1"/>
    <property type="molecule type" value="Genomic_DNA"/>
</dbReference>
<evidence type="ECO:0000313" key="1">
    <source>
        <dbReference type="EMBL" id="MCY1007844.1"/>
    </source>
</evidence>
<dbReference type="InterPro" id="IPR047324">
    <property type="entry name" value="LbH_gamma_CA-like"/>
</dbReference>
<dbReference type="PANTHER" id="PTHR13061:SF29">
    <property type="entry name" value="GAMMA CARBONIC ANHYDRASE-LIKE 1, MITOCHONDRIAL-RELATED"/>
    <property type="match status" value="1"/>
</dbReference>
<dbReference type="InterPro" id="IPR011004">
    <property type="entry name" value="Trimer_LpxA-like_sf"/>
</dbReference>
<comment type="caution">
    <text evidence="1">The sequence shown here is derived from an EMBL/GenBank/DDBJ whole genome shotgun (WGS) entry which is preliminary data.</text>
</comment>
<dbReference type="CDD" id="cd04645">
    <property type="entry name" value="LbH_gamma_CA_like"/>
    <property type="match status" value="1"/>
</dbReference>
<dbReference type="Proteomes" id="UP001150924">
    <property type="component" value="Unassembled WGS sequence"/>
</dbReference>
<dbReference type="PANTHER" id="PTHR13061">
    <property type="entry name" value="DYNACTIN SUBUNIT P25"/>
    <property type="match status" value="1"/>
</dbReference>